<sequence length="281" mass="31691">MSLDPSHIQSLCRVYVGICRQLGDLEKARLFCYSLLKEGFPQPGKLILFMGNMWSDIFTSKEVINRSIQLVARKCSTGQVLEYLETFLNWEESRPVDIGVMISSLLLAIQRCPQMEFQMSEQRGEDLKESMWEYVFAIDLLCSYQKWGWTHDHVISKELWPIMDKWIKNRKRSGSASSPSDVIVATVLRLIGRLGQIGLKEGFSSTVKNISSVIGDFLRHAKEQDVPWGVQLAAVSALCELGPSSPSEILEAIGAWETVTRKRLPPAVSTDIAEVSRLLKP</sequence>
<evidence type="ECO:0000313" key="1">
    <source>
        <dbReference type="EMBL" id="KAH7989972.1"/>
    </source>
</evidence>
<proteinExistence type="predicted"/>
<accession>A0ACB8ECB4</accession>
<gene>
    <name evidence="1" type="primary">ICE1</name>
    <name evidence="1" type="ORF">K3G42_017133</name>
</gene>
<name>A0ACB8ECB4_9SAUR</name>
<evidence type="ECO:0000313" key="2">
    <source>
        <dbReference type="Proteomes" id="UP000827872"/>
    </source>
</evidence>
<keyword evidence="2" id="KW-1185">Reference proteome</keyword>
<organism evidence="1 2">
    <name type="scientific">Sphaerodactylus townsendi</name>
    <dbReference type="NCBI Taxonomy" id="933632"/>
    <lineage>
        <taxon>Eukaryota</taxon>
        <taxon>Metazoa</taxon>
        <taxon>Chordata</taxon>
        <taxon>Craniata</taxon>
        <taxon>Vertebrata</taxon>
        <taxon>Euteleostomi</taxon>
        <taxon>Lepidosauria</taxon>
        <taxon>Squamata</taxon>
        <taxon>Bifurcata</taxon>
        <taxon>Gekkota</taxon>
        <taxon>Sphaerodactylidae</taxon>
        <taxon>Sphaerodactylus</taxon>
    </lineage>
</organism>
<dbReference type="EMBL" id="CM037627">
    <property type="protein sequence ID" value="KAH7989972.1"/>
    <property type="molecule type" value="Genomic_DNA"/>
</dbReference>
<protein>
    <submittedName>
        <fullName evidence="1">Little elongation complex subunit 1</fullName>
    </submittedName>
</protein>
<comment type="caution">
    <text evidence="1">The sequence shown here is derived from an EMBL/GenBank/DDBJ whole genome shotgun (WGS) entry which is preliminary data.</text>
</comment>
<reference evidence="1" key="1">
    <citation type="submission" date="2021-08" db="EMBL/GenBank/DDBJ databases">
        <title>The first chromosome-level gecko genome reveals the dynamic sex chromosomes of Neotropical dwarf geckos (Sphaerodactylidae: Sphaerodactylus).</title>
        <authorList>
            <person name="Pinto B.J."/>
            <person name="Keating S.E."/>
            <person name="Gamble T."/>
        </authorList>
    </citation>
    <scope>NUCLEOTIDE SEQUENCE</scope>
    <source>
        <strain evidence="1">TG3544</strain>
    </source>
</reference>
<dbReference type="Proteomes" id="UP000827872">
    <property type="component" value="Linkage Group LG14"/>
</dbReference>